<accession>A0A218W6L5</accession>
<organism evidence="2 3">
    <name type="scientific">Punica granatum</name>
    <name type="common">Pomegranate</name>
    <dbReference type="NCBI Taxonomy" id="22663"/>
    <lineage>
        <taxon>Eukaryota</taxon>
        <taxon>Viridiplantae</taxon>
        <taxon>Streptophyta</taxon>
        <taxon>Embryophyta</taxon>
        <taxon>Tracheophyta</taxon>
        <taxon>Spermatophyta</taxon>
        <taxon>Magnoliopsida</taxon>
        <taxon>eudicotyledons</taxon>
        <taxon>Gunneridae</taxon>
        <taxon>Pentapetalae</taxon>
        <taxon>rosids</taxon>
        <taxon>malvids</taxon>
        <taxon>Myrtales</taxon>
        <taxon>Lythraceae</taxon>
        <taxon>Punica</taxon>
    </lineage>
</organism>
<gene>
    <name evidence="2" type="ORF">CDL15_Pgr010809</name>
</gene>
<reference evidence="3" key="1">
    <citation type="journal article" date="2017" name="Plant J.">
        <title>The pomegranate (Punica granatum L.) genome and the genomics of punicalagin biosynthesis.</title>
        <authorList>
            <person name="Qin G."/>
            <person name="Xu C."/>
            <person name="Ming R."/>
            <person name="Tang H."/>
            <person name="Guyot R."/>
            <person name="Kramer E.M."/>
            <person name="Hu Y."/>
            <person name="Yi X."/>
            <person name="Qi Y."/>
            <person name="Xu X."/>
            <person name="Gao Z."/>
            <person name="Pan H."/>
            <person name="Jian J."/>
            <person name="Tian Y."/>
            <person name="Yue Z."/>
            <person name="Xu Y."/>
        </authorList>
    </citation>
    <scope>NUCLEOTIDE SEQUENCE [LARGE SCALE GENOMIC DNA]</scope>
    <source>
        <strain evidence="3">cv. Dabenzi</strain>
    </source>
</reference>
<protein>
    <submittedName>
        <fullName evidence="2">Uncharacterized protein</fullName>
    </submittedName>
</protein>
<name>A0A218W6L5_PUNGR</name>
<evidence type="ECO:0000313" key="3">
    <source>
        <dbReference type="Proteomes" id="UP000197138"/>
    </source>
</evidence>
<dbReference type="AlphaFoldDB" id="A0A218W6L5"/>
<proteinExistence type="predicted"/>
<comment type="caution">
    <text evidence="2">The sequence shown here is derived from an EMBL/GenBank/DDBJ whole genome shotgun (WGS) entry which is preliminary data.</text>
</comment>
<evidence type="ECO:0000256" key="1">
    <source>
        <dbReference type="SAM" id="MobiDB-lite"/>
    </source>
</evidence>
<dbReference type="EMBL" id="MTKT01005370">
    <property type="protein sequence ID" value="OWM67871.1"/>
    <property type="molecule type" value="Genomic_DNA"/>
</dbReference>
<sequence length="147" mass="16101">MAAGPNGPLLDWAVGGLGRAAAECELGRWTARMAQAVPGRSLHDPKVETDPIRVERGTKEKRRGPGGGAVAADPERSRSAAGGYGDRPERESAELWEMGELRFFLEFELLFFGENCELRESRELRSLGSWELRGNGSCGIGRWARKS</sequence>
<feature type="compositionally biased region" description="Basic and acidic residues" evidence="1">
    <location>
        <begin position="41"/>
        <end position="58"/>
    </location>
</feature>
<dbReference type="Proteomes" id="UP000197138">
    <property type="component" value="Unassembled WGS sequence"/>
</dbReference>
<feature type="region of interest" description="Disordered" evidence="1">
    <location>
        <begin position="37"/>
        <end position="89"/>
    </location>
</feature>
<evidence type="ECO:0000313" key="2">
    <source>
        <dbReference type="EMBL" id="OWM67871.1"/>
    </source>
</evidence>